<sequence>MHSEHKNKGKALDQSTPWTNWIWDDRGYWYQTRTGSTGEQEYYCPSGTEHPSATPRTPGSVGPNFANNSQPILSPQTTTSSNAYTTSQAYNYGATNHDATSTPSYASIAAIDSYYSASNTTNPGYGTIPTVHNSNAAWSSSYAPTDSVSWQHAENIATSSIEDTTRGINSMSLTTPRAPLPNAFGSHVAERLENAKHIYKAPNSGDTETLDSRYKSCGGLRQDDFWKVGRVFMMLWTEPAAQSKVPGDGATSNGSHFCTTFLGQQAYSEIRRFVVVLKGHGSSICCPIHTYSGRATLKPNLPAPNLHTIIYTSLACPDEYGYEVDGYWVFEELTKDPIQVISEREDNEGHLDKLSRLNYSKVYTVEHYVRVLNIGMVASSSMSSLLNDSGWAAIDRSASEHRPRSNHPSKKPPGQPSSHHNKHHKPRKPYKDGHH</sequence>
<accession>A0A5N6KDS2</accession>
<feature type="compositionally biased region" description="Polar residues" evidence="1">
    <location>
        <begin position="65"/>
        <end position="81"/>
    </location>
</feature>
<feature type="region of interest" description="Disordered" evidence="1">
    <location>
        <begin position="396"/>
        <end position="435"/>
    </location>
</feature>
<evidence type="ECO:0000313" key="4">
    <source>
        <dbReference type="Proteomes" id="UP000326757"/>
    </source>
</evidence>
<name>A0A5N6KDS2_MONLA</name>
<dbReference type="PANTHER" id="PTHR35391:SF5">
    <property type="entry name" value="DUF6590 DOMAIN-CONTAINING PROTEIN"/>
    <property type="match status" value="1"/>
</dbReference>
<gene>
    <name evidence="3" type="ORF">EYC80_003401</name>
</gene>
<dbReference type="EMBL" id="VIGI01000004">
    <property type="protein sequence ID" value="KAB8301557.1"/>
    <property type="molecule type" value="Genomic_DNA"/>
</dbReference>
<dbReference type="InterPro" id="IPR046497">
    <property type="entry name" value="DUF6590"/>
</dbReference>
<feature type="region of interest" description="Disordered" evidence="1">
    <location>
        <begin position="43"/>
        <end position="81"/>
    </location>
</feature>
<evidence type="ECO:0000259" key="2">
    <source>
        <dbReference type="Pfam" id="PF20233"/>
    </source>
</evidence>
<dbReference type="Pfam" id="PF20233">
    <property type="entry name" value="DUF6590"/>
    <property type="match status" value="1"/>
</dbReference>
<dbReference type="AlphaFoldDB" id="A0A5N6KDS2"/>
<reference evidence="3 4" key="1">
    <citation type="submission" date="2019-06" db="EMBL/GenBank/DDBJ databases">
        <title>Genome Sequence of the Brown Rot Fungal Pathogen Monilinia laxa.</title>
        <authorList>
            <person name="De Miccolis Angelini R.M."/>
            <person name="Landi L."/>
            <person name="Abate D."/>
            <person name="Pollastro S."/>
            <person name="Romanazzi G."/>
            <person name="Faretra F."/>
        </authorList>
    </citation>
    <scope>NUCLEOTIDE SEQUENCE [LARGE SCALE GENOMIC DNA]</scope>
    <source>
        <strain evidence="3 4">Mlax316</strain>
    </source>
</reference>
<evidence type="ECO:0000256" key="1">
    <source>
        <dbReference type="SAM" id="MobiDB-lite"/>
    </source>
</evidence>
<evidence type="ECO:0000313" key="3">
    <source>
        <dbReference type="EMBL" id="KAB8301557.1"/>
    </source>
</evidence>
<proteinExistence type="predicted"/>
<feature type="domain" description="DUF6590" evidence="2">
    <location>
        <begin position="224"/>
        <end position="386"/>
    </location>
</feature>
<organism evidence="3 4">
    <name type="scientific">Monilinia laxa</name>
    <name type="common">Brown rot fungus</name>
    <name type="synonym">Sclerotinia laxa</name>
    <dbReference type="NCBI Taxonomy" id="61186"/>
    <lineage>
        <taxon>Eukaryota</taxon>
        <taxon>Fungi</taxon>
        <taxon>Dikarya</taxon>
        <taxon>Ascomycota</taxon>
        <taxon>Pezizomycotina</taxon>
        <taxon>Leotiomycetes</taxon>
        <taxon>Helotiales</taxon>
        <taxon>Sclerotiniaceae</taxon>
        <taxon>Monilinia</taxon>
    </lineage>
</organism>
<dbReference type="OrthoDB" id="3559580at2759"/>
<protein>
    <recommendedName>
        <fullName evidence="2">DUF6590 domain-containing protein</fullName>
    </recommendedName>
</protein>
<comment type="caution">
    <text evidence="3">The sequence shown here is derived from an EMBL/GenBank/DDBJ whole genome shotgun (WGS) entry which is preliminary data.</text>
</comment>
<dbReference type="PANTHER" id="PTHR35391">
    <property type="entry name" value="C2H2-TYPE DOMAIN-CONTAINING PROTEIN-RELATED"/>
    <property type="match status" value="1"/>
</dbReference>
<keyword evidence="4" id="KW-1185">Reference proteome</keyword>
<dbReference type="Proteomes" id="UP000326757">
    <property type="component" value="Unassembled WGS sequence"/>
</dbReference>
<feature type="compositionally biased region" description="Basic residues" evidence="1">
    <location>
        <begin position="419"/>
        <end position="428"/>
    </location>
</feature>